<protein>
    <recommendedName>
        <fullName evidence="4">Band 7 domain-containing protein</fullName>
    </recommendedName>
</protein>
<keyword evidence="3" id="KW-1185">Reference proteome</keyword>
<sequence>MSGMSVEEIKRVVAQRVANAIEAIAIYKTKTNMPRKSMSQTERQEDKVAENANNKRKWEGNHNGSSSQQNKGHKVMAISVISVSSDSSEDSVGTPAGRVILFGTIPTTIPDTTPVITPPTTQTDTTVIPTEIPIIAPTIPPSPDYTPASPDYSPASDMEFDPSEDPSSDHIPPLPAISPFLSSADDTTDSDTPDTPPSPTHGTPFTETTLSTQRSPTASGALRRRVMVLAPGQPIPHGRPYCYHLNGPVHMMTARKRVGPLPTHRLVVRHSVDYSSFGSFSLDDSIIEFISSETSSDSPTDALSDSASSRSSPYHSLPTSPSGMTSSHRLCSLSRVFIVHLLFLRDHLMILLLVSLLEGSPKTATNLEDCSEDRFEPYVPREVGLGVDFEDESSEPSRSRGADLVMDVDVVRSDGIEIDPEIQAEIDECFAYADALRDRGIDARVVVEAVDREESETVEVTYETLGDLVQRFHDHTEAIPVHCIQAIEGVQEKTLRGTMSVKNQRVDRIQRSMSLAKEIEAREVTMNLEPLNENRDEQDSGNGGNGGNGNGGNGGNGNGGNGGNENGGNGENKNGNRNRIHGMNY</sequence>
<proteinExistence type="predicted"/>
<feature type="region of interest" description="Disordered" evidence="1">
    <location>
        <begin position="134"/>
        <end position="221"/>
    </location>
</feature>
<feature type="region of interest" description="Disordered" evidence="1">
    <location>
        <begin position="294"/>
        <end position="325"/>
    </location>
</feature>
<accession>A0ABQ4YT84</accession>
<organism evidence="2 3">
    <name type="scientific">Tanacetum coccineum</name>
    <dbReference type="NCBI Taxonomy" id="301880"/>
    <lineage>
        <taxon>Eukaryota</taxon>
        <taxon>Viridiplantae</taxon>
        <taxon>Streptophyta</taxon>
        <taxon>Embryophyta</taxon>
        <taxon>Tracheophyta</taxon>
        <taxon>Spermatophyta</taxon>
        <taxon>Magnoliopsida</taxon>
        <taxon>eudicotyledons</taxon>
        <taxon>Gunneridae</taxon>
        <taxon>Pentapetalae</taxon>
        <taxon>asterids</taxon>
        <taxon>campanulids</taxon>
        <taxon>Asterales</taxon>
        <taxon>Asteraceae</taxon>
        <taxon>Asteroideae</taxon>
        <taxon>Anthemideae</taxon>
        <taxon>Anthemidinae</taxon>
        <taxon>Tanacetum</taxon>
    </lineage>
</organism>
<dbReference type="Proteomes" id="UP001151760">
    <property type="component" value="Unassembled WGS sequence"/>
</dbReference>
<comment type="caution">
    <text evidence="2">The sequence shown here is derived from an EMBL/GenBank/DDBJ whole genome shotgun (WGS) entry which is preliminary data.</text>
</comment>
<feature type="compositionally biased region" description="Gly residues" evidence="1">
    <location>
        <begin position="541"/>
        <end position="570"/>
    </location>
</feature>
<gene>
    <name evidence="2" type="ORF">Tco_0730532</name>
</gene>
<evidence type="ECO:0000313" key="2">
    <source>
        <dbReference type="EMBL" id="GJS80651.1"/>
    </source>
</evidence>
<reference evidence="2" key="2">
    <citation type="submission" date="2022-01" db="EMBL/GenBank/DDBJ databases">
        <authorList>
            <person name="Yamashiro T."/>
            <person name="Shiraishi A."/>
            <person name="Satake H."/>
            <person name="Nakayama K."/>
        </authorList>
    </citation>
    <scope>NUCLEOTIDE SEQUENCE</scope>
</reference>
<evidence type="ECO:0000313" key="3">
    <source>
        <dbReference type="Proteomes" id="UP001151760"/>
    </source>
</evidence>
<feature type="region of interest" description="Disordered" evidence="1">
    <location>
        <begin position="33"/>
        <end position="73"/>
    </location>
</feature>
<name>A0ABQ4YT84_9ASTR</name>
<dbReference type="EMBL" id="BQNB010010687">
    <property type="protein sequence ID" value="GJS80651.1"/>
    <property type="molecule type" value="Genomic_DNA"/>
</dbReference>
<feature type="compositionally biased region" description="Polar residues" evidence="1">
    <location>
        <begin position="201"/>
        <end position="218"/>
    </location>
</feature>
<evidence type="ECO:0008006" key="4">
    <source>
        <dbReference type="Google" id="ProtNLM"/>
    </source>
</evidence>
<evidence type="ECO:0000256" key="1">
    <source>
        <dbReference type="SAM" id="MobiDB-lite"/>
    </source>
</evidence>
<feature type="region of interest" description="Disordered" evidence="1">
    <location>
        <begin position="522"/>
        <end position="585"/>
    </location>
</feature>
<feature type="compositionally biased region" description="Low complexity" evidence="1">
    <location>
        <begin position="294"/>
        <end position="320"/>
    </location>
</feature>
<feature type="compositionally biased region" description="Basic residues" evidence="1">
    <location>
        <begin position="576"/>
        <end position="585"/>
    </location>
</feature>
<reference evidence="2" key="1">
    <citation type="journal article" date="2022" name="Int. J. Mol. Sci.">
        <title>Draft Genome of Tanacetum Coccineum: Genomic Comparison of Closely Related Tanacetum-Family Plants.</title>
        <authorList>
            <person name="Yamashiro T."/>
            <person name="Shiraishi A."/>
            <person name="Nakayama K."/>
            <person name="Satake H."/>
        </authorList>
    </citation>
    <scope>NUCLEOTIDE SEQUENCE</scope>
</reference>